<gene>
    <name evidence="1" type="ORF">QNI16_30785</name>
    <name evidence="2" type="ORF">QNI19_31125</name>
</gene>
<comment type="caution">
    <text evidence="1">The sequence shown here is derived from an EMBL/GenBank/DDBJ whole genome shotgun (WGS) entry which is preliminary data.</text>
</comment>
<dbReference type="RefSeq" id="WP_313986773.1">
    <property type="nucleotide sequence ID" value="NZ_JASJOR010000002.1"/>
</dbReference>
<reference evidence="1 3" key="1">
    <citation type="submission" date="2023-05" db="EMBL/GenBank/DDBJ databases">
        <authorList>
            <person name="Zhang X."/>
        </authorList>
    </citation>
    <scope>NUCLEOTIDE SEQUENCE</scope>
    <source>
        <strain evidence="2 3">DM2B3-1</strain>
        <strain evidence="1">YF14B1</strain>
    </source>
</reference>
<sequence length="78" mass="9054">MKILDITDTLYSEKYEGLRVKFWFAYCPGDQNTSPCEDVQIEGIYCEESQHDLSPFIDCHVIRGLEDEISEHCHRNAA</sequence>
<keyword evidence="3" id="KW-1185">Reference proteome</keyword>
<dbReference type="Proteomes" id="UP001241110">
    <property type="component" value="Unassembled WGS sequence"/>
</dbReference>
<dbReference type="Proteomes" id="UP001228581">
    <property type="component" value="Unassembled WGS sequence"/>
</dbReference>
<evidence type="ECO:0000313" key="3">
    <source>
        <dbReference type="Proteomes" id="UP001228581"/>
    </source>
</evidence>
<dbReference type="AlphaFoldDB" id="A0AAE3QU00"/>
<evidence type="ECO:0000313" key="2">
    <source>
        <dbReference type="EMBL" id="MDJ1497432.1"/>
    </source>
</evidence>
<name>A0AAE3QU00_9BACT</name>
<organism evidence="1 4">
    <name type="scientific">Xanthocytophaga flava</name>
    <dbReference type="NCBI Taxonomy" id="3048013"/>
    <lineage>
        <taxon>Bacteria</taxon>
        <taxon>Pseudomonadati</taxon>
        <taxon>Bacteroidota</taxon>
        <taxon>Cytophagia</taxon>
        <taxon>Cytophagales</taxon>
        <taxon>Rhodocytophagaceae</taxon>
        <taxon>Xanthocytophaga</taxon>
    </lineage>
</organism>
<protein>
    <submittedName>
        <fullName evidence="1">Uncharacterized protein</fullName>
    </submittedName>
</protein>
<evidence type="ECO:0000313" key="4">
    <source>
        <dbReference type="Proteomes" id="UP001241110"/>
    </source>
</evidence>
<dbReference type="EMBL" id="JASJOS010000017">
    <property type="protein sequence ID" value="MDJ1484926.1"/>
    <property type="molecule type" value="Genomic_DNA"/>
</dbReference>
<dbReference type="EMBL" id="JASJOT010000032">
    <property type="protein sequence ID" value="MDJ1497432.1"/>
    <property type="molecule type" value="Genomic_DNA"/>
</dbReference>
<proteinExistence type="predicted"/>
<accession>A0AAE3QU00</accession>
<evidence type="ECO:0000313" key="1">
    <source>
        <dbReference type="EMBL" id="MDJ1484926.1"/>
    </source>
</evidence>